<dbReference type="PANTHER" id="PTHR22642:SF2">
    <property type="entry name" value="PROTEIN LONG AFTER FAR-RED 3"/>
    <property type="match status" value="1"/>
</dbReference>
<keyword evidence="3" id="KW-1185">Reference proteome</keyword>
<dbReference type="Gene3D" id="2.30.40.10">
    <property type="entry name" value="Urease, subunit C, domain 1"/>
    <property type="match status" value="1"/>
</dbReference>
<dbReference type="RefSeq" id="WP_152214562.1">
    <property type="nucleotide sequence ID" value="NZ_WESC01000002.1"/>
</dbReference>
<dbReference type="CDD" id="cd01300">
    <property type="entry name" value="YtcJ_like"/>
    <property type="match status" value="1"/>
</dbReference>
<dbReference type="PANTHER" id="PTHR22642">
    <property type="entry name" value="IMIDAZOLONEPROPIONASE"/>
    <property type="match status" value="1"/>
</dbReference>
<comment type="caution">
    <text evidence="2">The sequence shown here is derived from an EMBL/GenBank/DDBJ whole genome shotgun (WGS) entry which is preliminary data.</text>
</comment>
<gene>
    <name evidence="2" type="ORF">F2P47_02380</name>
</gene>
<evidence type="ECO:0000259" key="1">
    <source>
        <dbReference type="Pfam" id="PF07969"/>
    </source>
</evidence>
<name>A0A6N6VKV6_9HYPH</name>
<dbReference type="Gene3D" id="3.20.20.140">
    <property type="entry name" value="Metal-dependent hydrolases"/>
    <property type="match status" value="1"/>
</dbReference>
<sequence length="605" mass="65250">MMGRNDTIEAGHGPSCGCEDKAHSHETESFGCPCCAPILQDMGLLSFPAFDRASKPADWERLGPPPEAHVGTTIMANANVVTADGNFTIAEALAFRNGKIVAVGTLDEVKASAGDEAEIVDCGGRTILPGFIEPHMHFFPIAILGRFADVGAMTCENADAVIDQMGALAREAKPGEWIVARQFDPSLQQGADRINARALDKVAPNNPVFIFNASLHIGYCNSAALKIGSITAATPNPPGAAFGREADGAPNGVLQGQAAMFTVLGHNLAAMAVDDVPAACKRVCEKANRLGITTFCDQASGGFQGPGEIEAFRKFAASGHMTTRLRYSLIQAGAHRWDELGFAFGDGNEMARATGWKIVSDGSNQGRTGLQREPYLGRDDYGIAYVEKEALKEMVVKRALQGWPVVVHANGDKAIDNALDAFEAAYAAGVPQERRFRIEHCSILHDEQIDRIAELNVSPSFLIGHVHYWGKAFRDEIFGPEKTNLLGRAASCGKKGIRWTMHSDEPVSEMDPLRLIDNAVNRSLWKEPGGVLNPAERVSVDEAIIALTRDAAWQCHSEHEVGTLEPGKFADFVVLDKDPRAVAPQAIRDIRVLETWVGGKRVYSS</sequence>
<evidence type="ECO:0000313" key="3">
    <source>
        <dbReference type="Proteomes" id="UP000468901"/>
    </source>
</evidence>
<accession>A0A6N6VKV6</accession>
<dbReference type="Pfam" id="PF07969">
    <property type="entry name" value="Amidohydro_3"/>
    <property type="match status" value="1"/>
</dbReference>
<organism evidence="2 3">
    <name type="scientific">Parvibaculum sedimenti</name>
    <dbReference type="NCBI Taxonomy" id="2608632"/>
    <lineage>
        <taxon>Bacteria</taxon>
        <taxon>Pseudomonadati</taxon>
        <taxon>Pseudomonadota</taxon>
        <taxon>Alphaproteobacteria</taxon>
        <taxon>Hyphomicrobiales</taxon>
        <taxon>Parvibaculaceae</taxon>
        <taxon>Parvibaculum</taxon>
    </lineage>
</organism>
<dbReference type="InterPro" id="IPR032466">
    <property type="entry name" value="Metal_Hydrolase"/>
</dbReference>
<proteinExistence type="predicted"/>
<dbReference type="InterPro" id="IPR033932">
    <property type="entry name" value="YtcJ-like"/>
</dbReference>
<dbReference type="InterPro" id="IPR011059">
    <property type="entry name" value="Metal-dep_hydrolase_composite"/>
</dbReference>
<dbReference type="SUPFAM" id="SSF51556">
    <property type="entry name" value="Metallo-dependent hydrolases"/>
    <property type="match status" value="1"/>
</dbReference>
<protein>
    <submittedName>
        <fullName evidence="2">Amidohydrolase family protein</fullName>
    </submittedName>
</protein>
<reference evidence="2 3" key="1">
    <citation type="submission" date="2019-09" db="EMBL/GenBank/DDBJ databases">
        <title>Parvibaculum sedimenti sp. nov., isolated from sediment.</title>
        <authorList>
            <person name="Wang Y."/>
        </authorList>
    </citation>
    <scope>NUCLEOTIDE SEQUENCE [LARGE SCALE GENOMIC DNA]</scope>
    <source>
        <strain evidence="2 3">HXT-9</strain>
    </source>
</reference>
<dbReference type="Proteomes" id="UP000468901">
    <property type="component" value="Unassembled WGS sequence"/>
</dbReference>
<keyword evidence="2" id="KW-0378">Hydrolase</keyword>
<dbReference type="EMBL" id="WESC01000002">
    <property type="protein sequence ID" value="KAB7742140.1"/>
    <property type="molecule type" value="Genomic_DNA"/>
</dbReference>
<dbReference type="AlphaFoldDB" id="A0A6N6VKV6"/>
<dbReference type="Gene3D" id="3.10.310.70">
    <property type="match status" value="1"/>
</dbReference>
<dbReference type="InterPro" id="IPR013108">
    <property type="entry name" value="Amidohydro_3"/>
</dbReference>
<dbReference type="SUPFAM" id="SSF51338">
    <property type="entry name" value="Composite domain of metallo-dependent hydrolases"/>
    <property type="match status" value="1"/>
</dbReference>
<evidence type="ECO:0000313" key="2">
    <source>
        <dbReference type="EMBL" id="KAB7742140.1"/>
    </source>
</evidence>
<feature type="domain" description="Amidohydrolase 3" evidence="1">
    <location>
        <begin position="118"/>
        <end position="603"/>
    </location>
</feature>
<dbReference type="GO" id="GO:0016810">
    <property type="term" value="F:hydrolase activity, acting on carbon-nitrogen (but not peptide) bonds"/>
    <property type="evidence" value="ECO:0007669"/>
    <property type="project" value="InterPro"/>
</dbReference>